<evidence type="ECO:0000313" key="3">
    <source>
        <dbReference type="Proteomes" id="UP000265520"/>
    </source>
</evidence>
<sequence>MSCESSFKVGKHCGGRGQEMATRSGAQRRSGEGLLLGLEQKGGGREHAKGKLEVSSTGADLNSYYLSNDNHKRWC</sequence>
<comment type="caution">
    <text evidence="2">The sequence shown here is derived from an EMBL/GenBank/DDBJ whole genome shotgun (WGS) entry which is preliminary data.</text>
</comment>
<dbReference type="Proteomes" id="UP000265520">
    <property type="component" value="Unassembled WGS sequence"/>
</dbReference>
<evidence type="ECO:0000256" key="1">
    <source>
        <dbReference type="SAM" id="MobiDB-lite"/>
    </source>
</evidence>
<evidence type="ECO:0000313" key="2">
    <source>
        <dbReference type="EMBL" id="MCH88782.1"/>
    </source>
</evidence>
<accession>A0A392MMM9</accession>
<proteinExistence type="predicted"/>
<reference evidence="2 3" key="1">
    <citation type="journal article" date="2018" name="Front. Plant Sci.">
        <title>Red Clover (Trifolium pratense) and Zigzag Clover (T. medium) - A Picture of Genomic Similarities and Differences.</title>
        <authorList>
            <person name="Dluhosova J."/>
            <person name="Istvanek J."/>
            <person name="Nedelnik J."/>
            <person name="Repkova J."/>
        </authorList>
    </citation>
    <scope>NUCLEOTIDE SEQUENCE [LARGE SCALE GENOMIC DNA]</scope>
    <source>
        <strain evidence="3">cv. 10/8</strain>
        <tissue evidence="2">Leaf</tissue>
    </source>
</reference>
<organism evidence="2 3">
    <name type="scientific">Trifolium medium</name>
    <dbReference type="NCBI Taxonomy" id="97028"/>
    <lineage>
        <taxon>Eukaryota</taxon>
        <taxon>Viridiplantae</taxon>
        <taxon>Streptophyta</taxon>
        <taxon>Embryophyta</taxon>
        <taxon>Tracheophyta</taxon>
        <taxon>Spermatophyta</taxon>
        <taxon>Magnoliopsida</taxon>
        <taxon>eudicotyledons</taxon>
        <taxon>Gunneridae</taxon>
        <taxon>Pentapetalae</taxon>
        <taxon>rosids</taxon>
        <taxon>fabids</taxon>
        <taxon>Fabales</taxon>
        <taxon>Fabaceae</taxon>
        <taxon>Papilionoideae</taxon>
        <taxon>50 kb inversion clade</taxon>
        <taxon>NPAAA clade</taxon>
        <taxon>Hologalegina</taxon>
        <taxon>IRL clade</taxon>
        <taxon>Trifolieae</taxon>
        <taxon>Trifolium</taxon>
    </lineage>
</organism>
<feature type="region of interest" description="Disordered" evidence="1">
    <location>
        <begin position="1"/>
        <end position="33"/>
    </location>
</feature>
<dbReference type="EMBL" id="LXQA010014851">
    <property type="protein sequence ID" value="MCH88782.1"/>
    <property type="molecule type" value="Genomic_DNA"/>
</dbReference>
<keyword evidence="3" id="KW-1185">Reference proteome</keyword>
<gene>
    <name evidence="2" type="ORF">A2U01_0009675</name>
</gene>
<dbReference type="AlphaFoldDB" id="A0A392MMM9"/>
<protein>
    <submittedName>
        <fullName evidence="2">Uncharacterized protein</fullName>
    </submittedName>
</protein>
<name>A0A392MMM9_9FABA</name>